<accession>A0A3M7MAL0</accession>
<reference evidence="2 3" key="1">
    <citation type="journal article" date="2014" name="PLoS ONE">
        <title>De novo Genome Assembly of the Fungal Plant Pathogen Pyrenophora semeniperda.</title>
        <authorList>
            <person name="Soliai M.M."/>
            <person name="Meyer S.E."/>
            <person name="Udall J.A."/>
            <person name="Elzinga D.E."/>
            <person name="Hermansen R.A."/>
            <person name="Bodily P.M."/>
            <person name="Hart A.A."/>
            <person name="Coleman C.E."/>
        </authorList>
    </citation>
    <scope>NUCLEOTIDE SEQUENCE [LARGE SCALE GENOMIC DNA]</scope>
    <source>
        <strain evidence="2 3">CCB06</strain>
        <tissue evidence="2">Mycelium</tissue>
    </source>
</reference>
<sequence>MALSVHLKSLRKFGKNGRRRRRKRKPHARPMKSDIGPTRSNATTMGGGPEVPAYGQMRQAVGVPGQPPQHPQLPPIGYQPAASGNTAAPQYGTQSPGLPEGMAQYATPSSNAYNSPNSNSSSYPQSPYGQNPQMYQQNH</sequence>
<dbReference type="Proteomes" id="UP000265663">
    <property type="component" value="Unassembled WGS sequence"/>
</dbReference>
<protein>
    <submittedName>
        <fullName evidence="2">Transcriptional regulator</fullName>
    </submittedName>
</protein>
<evidence type="ECO:0000256" key="1">
    <source>
        <dbReference type="SAM" id="MobiDB-lite"/>
    </source>
</evidence>
<feature type="region of interest" description="Disordered" evidence="1">
    <location>
        <begin position="1"/>
        <end position="139"/>
    </location>
</feature>
<dbReference type="AlphaFoldDB" id="A0A3M7MAL0"/>
<keyword evidence="3" id="KW-1185">Reference proteome</keyword>
<feature type="compositionally biased region" description="Polar residues" evidence="1">
    <location>
        <begin position="82"/>
        <end position="96"/>
    </location>
</feature>
<feature type="compositionally biased region" description="Basic residues" evidence="1">
    <location>
        <begin position="8"/>
        <end position="30"/>
    </location>
</feature>
<dbReference type="OrthoDB" id="1939603at2759"/>
<evidence type="ECO:0000313" key="3">
    <source>
        <dbReference type="Proteomes" id="UP000265663"/>
    </source>
</evidence>
<name>A0A3M7MAL0_9PLEO</name>
<evidence type="ECO:0000313" key="2">
    <source>
        <dbReference type="EMBL" id="RMZ71517.1"/>
    </source>
</evidence>
<feature type="compositionally biased region" description="Low complexity" evidence="1">
    <location>
        <begin position="108"/>
        <end position="133"/>
    </location>
</feature>
<organism evidence="2 3">
    <name type="scientific">Pyrenophora seminiperda CCB06</name>
    <dbReference type="NCBI Taxonomy" id="1302712"/>
    <lineage>
        <taxon>Eukaryota</taxon>
        <taxon>Fungi</taxon>
        <taxon>Dikarya</taxon>
        <taxon>Ascomycota</taxon>
        <taxon>Pezizomycotina</taxon>
        <taxon>Dothideomycetes</taxon>
        <taxon>Pleosporomycetidae</taxon>
        <taxon>Pleosporales</taxon>
        <taxon>Pleosporineae</taxon>
        <taxon>Pleosporaceae</taxon>
        <taxon>Pyrenophora</taxon>
    </lineage>
</organism>
<feature type="compositionally biased region" description="Pro residues" evidence="1">
    <location>
        <begin position="65"/>
        <end position="74"/>
    </location>
</feature>
<dbReference type="EMBL" id="KE747827">
    <property type="protein sequence ID" value="RMZ71517.1"/>
    <property type="molecule type" value="Genomic_DNA"/>
</dbReference>
<proteinExistence type="predicted"/>
<gene>
    <name evidence="2" type="ORF">GMOD_00006640</name>
</gene>